<name>A0A117NJ44_PICGL</name>
<dbReference type="EMBL" id="LKAM01000001">
    <property type="protein sequence ID" value="KUM50918.1"/>
    <property type="molecule type" value="Genomic_DNA"/>
</dbReference>
<sequence>MLVNLLAMNPQLTNLEHDMLLAEMLVEVMAGKLELAHQSNQSESCYKRCKLFS</sequence>
<protein>
    <submittedName>
        <fullName evidence="1">Uncharacterized protein</fullName>
    </submittedName>
</protein>
<geneLocation type="mitochondrion" evidence="1"/>
<gene>
    <name evidence="1" type="ORF">ABT39_MTgene764</name>
</gene>
<reference evidence="1" key="1">
    <citation type="journal article" date="2015" name="Genome Biol. Evol.">
        <title>Organellar Genomes of White Spruce (Picea glauca): Assembly and Annotation.</title>
        <authorList>
            <person name="Jackman S.D."/>
            <person name="Warren R.L."/>
            <person name="Gibb E.A."/>
            <person name="Vandervalk B.P."/>
            <person name="Mohamadi H."/>
            <person name="Chu J."/>
            <person name="Raymond A."/>
            <person name="Pleasance S."/>
            <person name="Coope R."/>
            <person name="Wildung M.R."/>
            <person name="Ritland C.E."/>
            <person name="Bousquet J."/>
            <person name="Jones S.J."/>
            <person name="Bohlmann J."/>
            <person name="Birol I."/>
        </authorList>
    </citation>
    <scope>NUCLEOTIDE SEQUENCE [LARGE SCALE GENOMIC DNA]</scope>
    <source>
        <tissue evidence="1">Flushing bud</tissue>
    </source>
</reference>
<accession>A0A117NJ44</accession>
<keyword evidence="1" id="KW-0496">Mitochondrion</keyword>
<dbReference type="AlphaFoldDB" id="A0A117NJ44"/>
<comment type="caution">
    <text evidence="1">The sequence shown here is derived from an EMBL/GenBank/DDBJ whole genome shotgun (WGS) entry which is preliminary data.</text>
</comment>
<organism evidence="1">
    <name type="scientific">Picea glauca</name>
    <name type="common">White spruce</name>
    <name type="synonym">Pinus glauca</name>
    <dbReference type="NCBI Taxonomy" id="3330"/>
    <lineage>
        <taxon>Eukaryota</taxon>
        <taxon>Viridiplantae</taxon>
        <taxon>Streptophyta</taxon>
        <taxon>Embryophyta</taxon>
        <taxon>Tracheophyta</taxon>
        <taxon>Spermatophyta</taxon>
        <taxon>Pinopsida</taxon>
        <taxon>Pinidae</taxon>
        <taxon>Conifers I</taxon>
        <taxon>Pinales</taxon>
        <taxon>Pinaceae</taxon>
        <taxon>Picea</taxon>
    </lineage>
</organism>
<proteinExistence type="predicted"/>
<evidence type="ECO:0000313" key="1">
    <source>
        <dbReference type="EMBL" id="KUM50918.1"/>
    </source>
</evidence>